<dbReference type="Gene3D" id="3.40.50.150">
    <property type="entry name" value="Vaccinia Virus protein VP39"/>
    <property type="match status" value="1"/>
</dbReference>
<comment type="caution">
    <text evidence="3">The sequence shown here is derived from an EMBL/GenBank/DDBJ whole genome shotgun (WGS) entry which is preliminary data.</text>
</comment>
<dbReference type="InterPro" id="IPR029063">
    <property type="entry name" value="SAM-dependent_MTases_sf"/>
</dbReference>
<dbReference type="AlphaFoldDB" id="A0A9W4UDA7"/>
<dbReference type="InterPro" id="IPR041698">
    <property type="entry name" value="Methyltransf_25"/>
</dbReference>
<evidence type="ECO:0000256" key="1">
    <source>
        <dbReference type="ARBA" id="ARBA00022679"/>
    </source>
</evidence>
<dbReference type="Pfam" id="PF13649">
    <property type="entry name" value="Methyltransf_25"/>
    <property type="match status" value="1"/>
</dbReference>
<sequence length="278" mass="29880">MSAPFIPKQVLPFDPRFLLKLNVGISRSLADQVVSKVVPTLPPKSRIHDNACGPGDVTKALLEAGKLTDGTTIDATDINSAYLDELEDAIKDNKASSVTVEVMDSMALTYPDNTFTLSIASLVLPYVKEDVAVARELLRTLEPGGTGVITVWKDSPMINVTIDAHHQTRGKEAPLPPLVALSLYSVDELKKALDGAGYGNVSYVDMTAYADMDDIKEWATIAWSFLAQPSGGWTKADEDSWDTAISIMVDGLSSAGSKDEQSKITMVPMTGTAAVFKK</sequence>
<dbReference type="SUPFAM" id="SSF53335">
    <property type="entry name" value="S-adenosyl-L-methionine-dependent methyltransferases"/>
    <property type="match status" value="1"/>
</dbReference>
<feature type="domain" description="Methyltransferase" evidence="2">
    <location>
        <begin position="49"/>
        <end position="145"/>
    </location>
</feature>
<name>A0A9W4UDA7_9PLEO</name>
<dbReference type="CDD" id="cd02440">
    <property type="entry name" value="AdoMet_MTases"/>
    <property type="match status" value="1"/>
</dbReference>
<keyword evidence="1" id="KW-0808">Transferase</keyword>
<protein>
    <recommendedName>
        <fullName evidence="2">Methyltransferase domain-containing protein</fullName>
    </recommendedName>
</protein>
<evidence type="ECO:0000259" key="2">
    <source>
        <dbReference type="Pfam" id="PF13649"/>
    </source>
</evidence>
<keyword evidence="4" id="KW-1185">Reference proteome</keyword>
<evidence type="ECO:0000313" key="4">
    <source>
        <dbReference type="Proteomes" id="UP001152607"/>
    </source>
</evidence>
<proteinExistence type="predicted"/>
<dbReference type="OrthoDB" id="2013972at2759"/>
<dbReference type="EMBL" id="CAOQHR010000004">
    <property type="protein sequence ID" value="CAI6334283.1"/>
    <property type="molecule type" value="Genomic_DNA"/>
</dbReference>
<organism evidence="3 4">
    <name type="scientific">Periconia digitata</name>
    <dbReference type="NCBI Taxonomy" id="1303443"/>
    <lineage>
        <taxon>Eukaryota</taxon>
        <taxon>Fungi</taxon>
        <taxon>Dikarya</taxon>
        <taxon>Ascomycota</taxon>
        <taxon>Pezizomycotina</taxon>
        <taxon>Dothideomycetes</taxon>
        <taxon>Pleosporomycetidae</taxon>
        <taxon>Pleosporales</taxon>
        <taxon>Massarineae</taxon>
        <taxon>Periconiaceae</taxon>
        <taxon>Periconia</taxon>
    </lineage>
</organism>
<reference evidence="3" key="1">
    <citation type="submission" date="2023-01" db="EMBL/GenBank/DDBJ databases">
        <authorList>
            <person name="Van Ghelder C."/>
            <person name="Rancurel C."/>
        </authorList>
    </citation>
    <scope>NUCLEOTIDE SEQUENCE</scope>
    <source>
        <strain evidence="3">CNCM I-4278</strain>
    </source>
</reference>
<gene>
    <name evidence="3" type="ORF">PDIGIT_LOCUS7340</name>
</gene>
<dbReference type="Proteomes" id="UP001152607">
    <property type="component" value="Unassembled WGS sequence"/>
</dbReference>
<accession>A0A9W4UDA7</accession>
<dbReference type="GO" id="GO:0016740">
    <property type="term" value="F:transferase activity"/>
    <property type="evidence" value="ECO:0007669"/>
    <property type="project" value="UniProtKB-KW"/>
</dbReference>
<evidence type="ECO:0000313" key="3">
    <source>
        <dbReference type="EMBL" id="CAI6334283.1"/>
    </source>
</evidence>
<dbReference type="PANTHER" id="PTHR43861">
    <property type="entry name" value="TRANS-ACONITATE 2-METHYLTRANSFERASE-RELATED"/>
    <property type="match status" value="1"/>
</dbReference>